<reference evidence="11" key="1">
    <citation type="submission" date="2022-01" db="EMBL/GenBank/DDBJ databases">
        <authorList>
            <person name="King R."/>
        </authorList>
    </citation>
    <scope>NUCLEOTIDE SEQUENCE</scope>
</reference>
<dbReference type="Pfam" id="PF02020">
    <property type="entry name" value="W2"/>
    <property type="match status" value="1"/>
</dbReference>
<dbReference type="FunFam" id="1.25.40.180:FF:000022">
    <property type="entry name" value="Translation initiation factor eIF-2B epsilon subunit"/>
    <property type="match status" value="1"/>
</dbReference>
<feature type="region of interest" description="Disordered" evidence="9">
    <location>
        <begin position="425"/>
        <end position="452"/>
    </location>
</feature>
<dbReference type="Proteomes" id="UP001153712">
    <property type="component" value="Chromosome 11"/>
</dbReference>
<dbReference type="InterPro" id="IPR056764">
    <property type="entry name" value="LbH_EIF2B3/5"/>
</dbReference>
<comment type="similarity">
    <text evidence="2">Belongs to the eIF-2B gamma/epsilon subunits family.</text>
</comment>
<dbReference type="InterPro" id="IPR003307">
    <property type="entry name" value="W2_domain"/>
</dbReference>
<dbReference type="GO" id="GO:0005085">
    <property type="term" value="F:guanyl-nucleotide exchange factor activity"/>
    <property type="evidence" value="ECO:0007669"/>
    <property type="project" value="InterPro"/>
</dbReference>
<evidence type="ECO:0000259" key="10">
    <source>
        <dbReference type="PROSITE" id="PS51363"/>
    </source>
</evidence>
<dbReference type="SUPFAM" id="SSF51161">
    <property type="entry name" value="Trimeric LpxA-like enzymes"/>
    <property type="match status" value="1"/>
</dbReference>
<dbReference type="Pfam" id="PF25084">
    <property type="entry name" value="LbH_EIF2B"/>
    <property type="match status" value="1"/>
</dbReference>
<dbReference type="InterPro" id="IPR016024">
    <property type="entry name" value="ARM-type_fold"/>
</dbReference>
<dbReference type="InterPro" id="IPR035543">
    <property type="entry name" value="eIF-2B_epsilon_N"/>
</dbReference>
<evidence type="ECO:0000256" key="5">
    <source>
        <dbReference type="ARBA" id="ARBA00022917"/>
    </source>
</evidence>
<dbReference type="PANTHER" id="PTHR45887">
    <property type="entry name" value="TRANSLATION INITIATION FACTOR EIF-2B SUBUNIT EPSILON"/>
    <property type="match status" value="1"/>
</dbReference>
<evidence type="ECO:0000256" key="3">
    <source>
        <dbReference type="ARBA" id="ARBA00022490"/>
    </source>
</evidence>
<dbReference type="CDD" id="cd11558">
    <property type="entry name" value="W2_eIF2B_epsilon"/>
    <property type="match status" value="1"/>
</dbReference>
<dbReference type="AlphaFoldDB" id="A0A9N9TH73"/>
<dbReference type="Gene3D" id="3.90.550.10">
    <property type="entry name" value="Spore Coat Polysaccharide Biosynthesis Protein SpsA, Chain A"/>
    <property type="match status" value="1"/>
</dbReference>
<dbReference type="Gene3D" id="1.25.40.180">
    <property type="match status" value="1"/>
</dbReference>
<evidence type="ECO:0000256" key="6">
    <source>
        <dbReference type="ARBA" id="ARBA00044144"/>
    </source>
</evidence>
<protein>
    <recommendedName>
        <fullName evidence="6">Translation initiation factor eIF2B subunit epsilon</fullName>
    </recommendedName>
    <alternativeName>
        <fullName evidence="7">eIF2B GDP-GTP exchange factor subunit epsilon</fullName>
    </alternativeName>
</protein>
<dbReference type="PANTHER" id="PTHR45887:SF1">
    <property type="entry name" value="TRANSLATION INITIATION FACTOR EIF-2B SUBUNIT EPSILON"/>
    <property type="match status" value="1"/>
</dbReference>
<name>A0A9N9TH73_PHYSR</name>
<dbReference type="EMBL" id="OU900104">
    <property type="protein sequence ID" value="CAG9856189.1"/>
    <property type="molecule type" value="Genomic_DNA"/>
</dbReference>
<keyword evidence="4" id="KW-0396">Initiation factor</keyword>
<dbReference type="SUPFAM" id="SSF48371">
    <property type="entry name" value="ARM repeat"/>
    <property type="match status" value="1"/>
</dbReference>
<keyword evidence="3" id="KW-0963">Cytoplasm</keyword>
<dbReference type="GO" id="GO:0005829">
    <property type="term" value="C:cytosol"/>
    <property type="evidence" value="ECO:0007669"/>
    <property type="project" value="UniProtKB-SubCell"/>
</dbReference>
<dbReference type="SUPFAM" id="SSF53448">
    <property type="entry name" value="Nucleotide-diphospho-sugar transferases"/>
    <property type="match status" value="1"/>
</dbReference>
<evidence type="ECO:0000313" key="12">
    <source>
        <dbReference type="Proteomes" id="UP001153712"/>
    </source>
</evidence>
<accession>A0A9N9TH73</accession>
<dbReference type="Gene3D" id="2.160.10.10">
    <property type="entry name" value="Hexapeptide repeat proteins"/>
    <property type="match status" value="1"/>
</dbReference>
<dbReference type="OrthoDB" id="424572at2759"/>
<dbReference type="GO" id="GO:0003743">
    <property type="term" value="F:translation initiation factor activity"/>
    <property type="evidence" value="ECO:0007669"/>
    <property type="project" value="UniProtKB-KW"/>
</dbReference>
<gene>
    <name evidence="11" type="ORF">PHYEVI_LOCUS2615</name>
</gene>
<keyword evidence="5" id="KW-0648">Protein biosynthesis</keyword>
<evidence type="ECO:0000256" key="2">
    <source>
        <dbReference type="ARBA" id="ARBA00007878"/>
    </source>
</evidence>
<comment type="subunit">
    <text evidence="8">Component of the translation initiation factor 2B (eIF2B) complex which is a heterodecamer of two sets of five different subunits: alpha, beta, gamma, delta and epsilon. Subunits alpha, beta and delta comprise a regulatory subcomplex and subunits epsilon and gamma comprise a catalytic subcomplex. Within the complex, the hexameric regulatory complex resides at the center, with the two heterodimeric catalytic subcomplexes bound on opposite sides.</text>
</comment>
<evidence type="ECO:0000256" key="1">
    <source>
        <dbReference type="ARBA" id="ARBA00004514"/>
    </source>
</evidence>
<dbReference type="InterPro" id="IPR011004">
    <property type="entry name" value="Trimer_LpxA-like_sf"/>
</dbReference>
<evidence type="ECO:0000256" key="7">
    <source>
        <dbReference type="ARBA" id="ARBA00044345"/>
    </source>
</evidence>
<dbReference type="InterPro" id="IPR029044">
    <property type="entry name" value="Nucleotide-diphossugar_trans"/>
</dbReference>
<dbReference type="PROSITE" id="PS51363">
    <property type="entry name" value="W2"/>
    <property type="match status" value="1"/>
</dbReference>
<dbReference type="CDD" id="cd04197">
    <property type="entry name" value="eIF-2B_epsilon_N"/>
    <property type="match status" value="1"/>
</dbReference>
<evidence type="ECO:0000313" key="11">
    <source>
        <dbReference type="EMBL" id="CAG9856189.1"/>
    </source>
</evidence>
<dbReference type="InterPro" id="IPR044123">
    <property type="entry name" value="W2_eIF2B_epsilon"/>
</dbReference>
<feature type="compositionally biased region" description="Acidic residues" evidence="9">
    <location>
        <begin position="429"/>
        <end position="447"/>
    </location>
</feature>
<organism evidence="11 12">
    <name type="scientific">Phyllotreta striolata</name>
    <name type="common">Striped flea beetle</name>
    <name type="synonym">Crioceris striolata</name>
    <dbReference type="NCBI Taxonomy" id="444603"/>
    <lineage>
        <taxon>Eukaryota</taxon>
        <taxon>Metazoa</taxon>
        <taxon>Ecdysozoa</taxon>
        <taxon>Arthropoda</taxon>
        <taxon>Hexapoda</taxon>
        <taxon>Insecta</taxon>
        <taxon>Pterygota</taxon>
        <taxon>Neoptera</taxon>
        <taxon>Endopterygota</taxon>
        <taxon>Coleoptera</taxon>
        <taxon>Polyphaga</taxon>
        <taxon>Cucujiformia</taxon>
        <taxon>Chrysomeloidea</taxon>
        <taxon>Chrysomelidae</taxon>
        <taxon>Galerucinae</taxon>
        <taxon>Alticini</taxon>
        <taxon>Phyllotreta</taxon>
    </lineage>
</organism>
<keyword evidence="12" id="KW-1185">Reference proteome</keyword>
<dbReference type="GO" id="GO:0031369">
    <property type="term" value="F:translation initiation factor binding"/>
    <property type="evidence" value="ECO:0007669"/>
    <property type="project" value="InterPro"/>
</dbReference>
<evidence type="ECO:0000256" key="9">
    <source>
        <dbReference type="SAM" id="MobiDB-lite"/>
    </source>
</evidence>
<evidence type="ECO:0000256" key="8">
    <source>
        <dbReference type="ARBA" id="ARBA00046432"/>
    </source>
</evidence>
<dbReference type="SMART" id="SM00515">
    <property type="entry name" value="eIF5C"/>
    <property type="match status" value="1"/>
</dbReference>
<evidence type="ECO:0000256" key="4">
    <source>
        <dbReference type="ARBA" id="ARBA00022540"/>
    </source>
</evidence>
<comment type="subcellular location">
    <subcellularLocation>
        <location evidence="1">Cytoplasm</location>
        <location evidence="1">Cytosol</location>
    </subcellularLocation>
</comment>
<proteinExistence type="inferred from homology"/>
<dbReference type="GO" id="GO:0005851">
    <property type="term" value="C:eukaryotic translation initiation factor 2B complex"/>
    <property type="evidence" value="ECO:0007669"/>
    <property type="project" value="TreeGrafter"/>
</dbReference>
<dbReference type="InterPro" id="IPR051956">
    <property type="entry name" value="eIF2B_epsilon"/>
</dbReference>
<sequence length="627" mass="70687">MNKTNDLLSKEKVVQSVVIADTFTDEFIPISNDIPHALLSMLNKPLIDYTLEFLSLGGIEEVFLFCSNRSELIKQHIDKCIAKGEGWSLTMKVHIIVSESCQSFGDCLRDLDAKGLLRSDFVLLEPGVLSNVPLLTLLEKHRDIMKLDKYATMTIVLQESGVGHRGRGSEDLVLAADSQNRILFYNKSTKNRSKKIEFPLEMFLENPSLSILHNVRDTRIAICSASVLPLFSDNFDFQTKDDLIRGLLMDEEILEGTIYAHVLRGNQFGGAVASWGTYRSLSQELMQKWIHPLNQPRQKNRILKNNTVIGACSKVSNTAKLSSSVLGLNLLIGNNVIVEDSFVFSDVKLEDNVIIKRSIIGPGCIIKTDCTLTGCVLGQDTVLEKSTCIENGLLQSSTPDNESFEKLSNKAYKLLEDDDSNKSHRLFVSDDEEDDDEEGFSESEDELSYTQSPVPDDTKLFFTEVIDSLTRGFDDNLVCENLILEINSSRYAYNVTLKEVNFNVVRAILLISLREPIGVQYFSHLSRLLSYFAPVLKNYLRNESAMLDSLQAIEDVVSSGENIKEKWVIAVLQHMYNKDYLAEEVILDWFRNLENSGDLYKRVKPFADWLEEAEEASSDEDDDEGSD</sequence>
<feature type="domain" description="W2" evidence="10">
    <location>
        <begin position="455"/>
        <end position="620"/>
    </location>
</feature>